<comment type="caution">
    <text evidence="1">The sequence shown here is derived from an EMBL/GenBank/DDBJ whole genome shotgun (WGS) entry which is preliminary data.</text>
</comment>
<proteinExistence type="predicted"/>
<gene>
    <name evidence="1" type="ORF">MiSe_93950</name>
</gene>
<name>A0AAV3XSX2_9CYAN</name>
<dbReference type="AlphaFoldDB" id="A0AAV3XSX2"/>
<accession>A0AAV3XSX2</accession>
<protein>
    <submittedName>
        <fullName evidence="1">Uncharacterized protein</fullName>
    </submittedName>
</protein>
<sequence length="372" mass="41379">MVEELASSIANLIRSVFRGTATTLFACNFKNVRKLIRNNSTLIGQVFAEQAQRAVQAWGTSGAKPWSFAPATEQAVESIPNEALRNFTEEMLEEFFESCVEAGYVVANSIDSLIAAQKFKADILGKQRVVEITPYRDIPNDRIILAGNEKVLLPQIVSTQSHYQLIDNRDIGDDLGNFRTELIGSNPISLPIKAKPPYKDRSAPNGVLTKAEYTLPCLKRSMVDWERIKLAAGGNNGYNWGRFKATCKLKASNDGIHCMIVYGGSEQEAEERLRALVGLTECELLTLNVGEEKKVGRRATNVALYKDTVRVYPAWFTIVNQQKVLFEENSIKMLRGNYQRTSSPKIRLFTDTKPSGIDELIAQALRTPGSAP</sequence>
<dbReference type="EMBL" id="BLAY01000416">
    <property type="protein sequence ID" value="GET44565.1"/>
    <property type="molecule type" value="Genomic_DNA"/>
</dbReference>
<dbReference type="Proteomes" id="UP001050975">
    <property type="component" value="Unassembled WGS sequence"/>
</dbReference>
<evidence type="ECO:0000313" key="2">
    <source>
        <dbReference type="Proteomes" id="UP001050975"/>
    </source>
</evidence>
<evidence type="ECO:0000313" key="1">
    <source>
        <dbReference type="EMBL" id="GET44565.1"/>
    </source>
</evidence>
<reference evidence="1" key="1">
    <citation type="submission" date="2019-10" db="EMBL/GenBank/DDBJ databases">
        <title>Draft genome sequece of Microseira wollei NIES-4236.</title>
        <authorList>
            <person name="Yamaguchi H."/>
            <person name="Suzuki S."/>
            <person name="Kawachi M."/>
        </authorList>
    </citation>
    <scope>NUCLEOTIDE SEQUENCE</scope>
    <source>
        <strain evidence="1">NIES-4236</strain>
    </source>
</reference>
<keyword evidence="2" id="KW-1185">Reference proteome</keyword>
<organism evidence="1 2">
    <name type="scientific">Microseira wollei NIES-4236</name>
    <dbReference type="NCBI Taxonomy" id="2530354"/>
    <lineage>
        <taxon>Bacteria</taxon>
        <taxon>Bacillati</taxon>
        <taxon>Cyanobacteriota</taxon>
        <taxon>Cyanophyceae</taxon>
        <taxon>Oscillatoriophycideae</taxon>
        <taxon>Aerosakkonematales</taxon>
        <taxon>Aerosakkonemataceae</taxon>
        <taxon>Microseira</taxon>
    </lineage>
</organism>